<dbReference type="Proteomes" id="UP000030671">
    <property type="component" value="Unassembled WGS sequence"/>
</dbReference>
<dbReference type="KEGG" id="hir:HETIRDRAFT_439169"/>
<dbReference type="GeneID" id="20675112"/>
<keyword evidence="3" id="KW-1185">Reference proteome</keyword>
<organism evidence="2 3">
    <name type="scientific">Heterobasidion irregulare (strain TC 32-1)</name>
    <dbReference type="NCBI Taxonomy" id="747525"/>
    <lineage>
        <taxon>Eukaryota</taxon>
        <taxon>Fungi</taxon>
        <taxon>Dikarya</taxon>
        <taxon>Basidiomycota</taxon>
        <taxon>Agaricomycotina</taxon>
        <taxon>Agaricomycetes</taxon>
        <taxon>Russulales</taxon>
        <taxon>Bondarzewiaceae</taxon>
        <taxon>Heterobasidion</taxon>
        <taxon>Heterobasidion annosum species complex</taxon>
    </lineage>
</organism>
<protein>
    <submittedName>
        <fullName evidence="2">Uncharacterized protein</fullName>
    </submittedName>
</protein>
<gene>
    <name evidence="2" type="ORF">HETIRDRAFT_439169</name>
</gene>
<dbReference type="AlphaFoldDB" id="W4KH91"/>
<evidence type="ECO:0000313" key="2">
    <source>
        <dbReference type="EMBL" id="ETW84411.1"/>
    </source>
</evidence>
<dbReference type="HOGENOM" id="CLU_1635616_0_0_1"/>
<dbReference type="RefSeq" id="XP_009544086.1">
    <property type="nucleotide sequence ID" value="XM_009545791.1"/>
</dbReference>
<accession>W4KH91</accession>
<proteinExistence type="predicted"/>
<sequence length="162" mass="17690">MHPGRERREEGLQVLLRGGRLPAVFRGKRERAQRALLRAADKKRDGPAQRAAVQEDDQAADTAPRGRASRAGRGGAGRRVRHGDTQRVDGALQGVFGPIWTTLRGAVRGRQTRLKYLGLDARIWNFLIAIASGQRPSACRAGMFGMTPPAADWMTAAGERGR</sequence>
<dbReference type="InParanoid" id="W4KH91"/>
<dbReference type="EMBL" id="KI925456">
    <property type="protein sequence ID" value="ETW84411.1"/>
    <property type="molecule type" value="Genomic_DNA"/>
</dbReference>
<evidence type="ECO:0000256" key="1">
    <source>
        <dbReference type="SAM" id="MobiDB-lite"/>
    </source>
</evidence>
<reference evidence="2 3" key="1">
    <citation type="journal article" date="2012" name="New Phytol.">
        <title>Insight into trade-off between wood decay and parasitism from the genome of a fungal forest pathogen.</title>
        <authorList>
            <person name="Olson A."/>
            <person name="Aerts A."/>
            <person name="Asiegbu F."/>
            <person name="Belbahri L."/>
            <person name="Bouzid O."/>
            <person name="Broberg A."/>
            <person name="Canback B."/>
            <person name="Coutinho P.M."/>
            <person name="Cullen D."/>
            <person name="Dalman K."/>
            <person name="Deflorio G."/>
            <person name="van Diepen L.T."/>
            <person name="Dunand C."/>
            <person name="Duplessis S."/>
            <person name="Durling M."/>
            <person name="Gonthier P."/>
            <person name="Grimwood J."/>
            <person name="Fossdal C.G."/>
            <person name="Hansson D."/>
            <person name="Henrissat B."/>
            <person name="Hietala A."/>
            <person name="Himmelstrand K."/>
            <person name="Hoffmeister D."/>
            <person name="Hogberg N."/>
            <person name="James T.Y."/>
            <person name="Karlsson M."/>
            <person name="Kohler A."/>
            <person name="Kues U."/>
            <person name="Lee Y.H."/>
            <person name="Lin Y.C."/>
            <person name="Lind M."/>
            <person name="Lindquist E."/>
            <person name="Lombard V."/>
            <person name="Lucas S."/>
            <person name="Lunden K."/>
            <person name="Morin E."/>
            <person name="Murat C."/>
            <person name="Park J."/>
            <person name="Raffaello T."/>
            <person name="Rouze P."/>
            <person name="Salamov A."/>
            <person name="Schmutz J."/>
            <person name="Solheim H."/>
            <person name="Stahlberg J."/>
            <person name="Velez H."/>
            <person name="de Vries R.P."/>
            <person name="Wiebenga A."/>
            <person name="Woodward S."/>
            <person name="Yakovlev I."/>
            <person name="Garbelotto M."/>
            <person name="Martin F."/>
            <person name="Grigoriev I.V."/>
            <person name="Stenlid J."/>
        </authorList>
    </citation>
    <scope>NUCLEOTIDE SEQUENCE [LARGE SCALE GENOMIC DNA]</scope>
    <source>
        <strain evidence="2 3">TC 32-1</strain>
    </source>
</reference>
<evidence type="ECO:0000313" key="3">
    <source>
        <dbReference type="Proteomes" id="UP000030671"/>
    </source>
</evidence>
<feature type="region of interest" description="Disordered" evidence="1">
    <location>
        <begin position="36"/>
        <end position="86"/>
    </location>
</feature>
<name>W4KH91_HETIT</name>